<evidence type="ECO:0000313" key="2">
    <source>
        <dbReference type="EMBL" id="VDK70965.1"/>
    </source>
</evidence>
<accession>A0A3P6STB8</accession>
<feature type="region of interest" description="Disordered" evidence="1">
    <location>
        <begin position="86"/>
        <end position="105"/>
    </location>
</feature>
<dbReference type="OrthoDB" id="10007415at2759"/>
<evidence type="ECO:0000313" key="3">
    <source>
        <dbReference type="Proteomes" id="UP000271889"/>
    </source>
</evidence>
<proteinExistence type="predicted"/>
<sequence length="144" mass="15867">SEDVDQIEVEEIHEVDVQQRQVAESEPQEPVEPTGPPMMVQRPSEPPEPAGDLMEQVFAGVPQMAQMAPVNVVVEPPTPVMLEREPELPETELGVERKNTRGSAREAVENMPDVCESLGFYFVMFGGGRINISMSHCIALTHSS</sequence>
<name>A0A3P6STB8_CYLGO</name>
<dbReference type="Proteomes" id="UP000271889">
    <property type="component" value="Unassembled WGS sequence"/>
</dbReference>
<gene>
    <name evidence="2" type="ORF">CGOC_LOCUS6675</name>
</gene>
<organism evidence="2 3">
    <name type="scientific">Cylicostephanus goldi</name>
    <name type="common">Nematode worm</name>
    <dbReference type="NCBI Taxonomy" id="71465"/>
    <lineage>
        <taxon>Eukaryota</taxon>
        <taxon>Metazoa</taxon>
        <taxon>Ecdysozoa</taxon>
        <taxon>Nematoda</taxon>
        <taxon>Chromadorea</taxon>
        <taxon>Rhabditida</taxon>
        <taxon>Rhabditina</taxon>
        <taxon>Rhabditomorpha</taxon>
        <taxon>Strongyloidea</taxon>
        <taxon>Strongylidae</taxon>
        <taxon>Cylicostephanus</taxon>
    </lineage>
</organism>
<dbReference type="EMBL" id="UYRV01022132">
    <property type="protein sequence ID" value="VDK70965.1"/>
    <property type="molecule type" value="Genomic_DNA"/>
</dbReference>
<feature type="region of interest" description="Disordered" evidence="1">
    <location>
        <begin position="1"/>
        <end position="51"/>
    </location>
</feature>
<evidence type="ECO:0000256" key="1">
    <source>
        <dbReference type="SAM" id="MobiDB-lite"/>
    </source>
</evidence>
<keyword evidence="3" id="KW-1185">Reference proteome</keyword>
<dbReference type="AlphaFoldDB" id="A0A3P6STB8"/>
<feature type="compositionally biased region" description="Basic and acidic residues" evidence="1">
    <location>
        <begin position="94"/>
        <end position="105"/>
    </location>
</feature>
<protein>
    <submittedName>
        <fullName evidence="2">Uncharacterized protein</fullName>
    </submittedName>
</protein>
<reference evidence="2 3" key="1">
    <citation type="submission" date="2018-11" db="EMBL/GenBank/DDBJ databases">
        <authorList>
            <consortium name="Pathogen Informatics"/>
        </authorList>
    </citation>
    <scope>NUCLEOTIDE SEQUENCE [LARGE SCALE GENOMIC DNA]</scope>
</reference>
<feature type="non-terminal residue" evidence="2">
    <location>
        <position position="1"/>
    </location>
</feature>